<proteinExistence type="predicted"/>
<organism evidence="1 2">
    <name type="scientific">Mycteria americana</name>
    <name type="common">Wood stork</name>
    <dbReference type="NCBI Taxonomy" id="33587"/>
    <lineage>
        <taxon>Eukaryota</taxon>
        <taxon>Metazoa</taxon>
        <taxon>Chordata</taxon>
        <taxon>Craniata</taxon>
        <taxon>Vertebrata</taxon>
        <taxon>Euteleostomi</taxon>
        <taxon>Archelosauria</taxon>
        <taxon>Archosauria</taxon>
        <taxon>Dinosauria</taxon>
        <taxon>Saurischia</taxon>
        <taxon>Theropoda</taxon>
        <taxon>Coelurosauria</taxon>
        <taxon>Aves</taxon>
        <taxon>Neognathae</taxon>
        <taxon>Neoaves</taxon>
        <taxon>Aequornithes</taxon>
        <taxon>Ciconiiformes</taxon>
        <taxon>Ciconiidae</taxon>
        <taxon>Mycteria</taxon>
    </lineage>
</organism>
<dbReference type="EMBL" id="JAUNZN010000007">
    <property type="protein sequence ID" value="KAK4818036.1"/>
    <property type="molecule type" value="Genomic_DNA"/>
</dbReference>
<reference evidence="1 2" key="1">
    <citation type="journal article" date="2023" name="J. Hered.">
        <title>Chromosome-level genome of the wood stork (Mycteria americana) provides insight into avian chromosome evolution.</title>
        <authorList>
            <person name="Flamio R. Jr."/>
            <person name="Ramstad K.M."/>
        </authorList>
    </citation>
    <scope>NUCLEOTIDE SEQUENCE [LARGE SCALE GENOMIC DNA]</scope>
    <source>
        <strain evidence="1">JAX WOST 10</strain>
    </source>
</reference>
<evidence type="ECO:0000313" key="2">
    <source>
        <dbReference type="Proteomes" id="UP001333110"/>
    </source>
</evidence>
<gene>
    <name evidence="1" type="ORF">QYF61_004160</name>
</gene>
<keyword evidence="2" id="KW-1185">Reference proteome</keyword>
<dbReference type="AlphaFoldDB" id="A0AAN7N549"/>
<accession>A0AAN7N549</accession>
<name>A0AAN7N549_MYCAM</name>
<comment type="caution">
    <text evidence="1">The sequence shown here is derived from an EMBL/GenBank/DDBJ whole genome shotgun (WGS) entry which is preliminary data.</text>
</comment>
<dbReference type="PANTHER" id="PTHR33332">
    <property type="entry name" value="REVERSE TRANSCRIPTASE DOMAIN-CONTAINING PROTEIN"/>
    <property type="match status" value="1"/>
</dbReference>
<protein>
    <submittedName>
        <fullName evidence="1">Uncharacterized protein</fullName>
    </submittedName>
</protein>
<dbReference type="Proteomes" id="UP001333110">
    <property type="component" value="Unassembled WGS sequence"/>
</dbReference>
<evidence type="ECO:0000313" key="1">
    <source>
        <dbReference type="EMBL" id="KAK4818036.1"/>
    </source>
</evidence>
<sequence length="206" mass="24272">MLGCISRSMASVLKEAILPLYSTLMRSHLDSGGSQHKKDMGLLEWVQRRAMKMVRGLEHLSYEEKLRELGLFSLEKRRLQGDFMGTYKKDGARFFTRACCDRTRGNGFKLKEGRFRLDIRKKFFTMRVMRAWNRLHREVMDAPSLEVFKQRRLTVSWAVISQSVASTLWKVILPLYSALVRPHLEYCIQFWAPQYKRDMDILESVQ</sequence>